<feature type="transmembrane region" description="Helical" evidence="7">
    <location>
        <begin position="60"/>
        <end position="80"/>
    </location>
</feature>
<keyword evidence="10" id="KW-1185">Reference proteome</keyword>
<keyword evidence="5 7" id="KW-0472">Membrane</keyword>
<keyword evidence="2 7" id="KW-0812">Transmembrane</keyword>
<dbReference type="OrthoDB" id="60033at2759"/>
<dbReference type="SUPFAM" id="SSF55073">
    <property type="entry name" value="Nucleotide cyclase"/>
    <property type="match status" value="1"/>
</dbReference>
<keyword evidence="4 7" id="KW-1133">Transmembrane helix</keyword>
<dbReference type="PROSITE" id="PS50125">
    <property type="entry name" value="GUANYLATE_CYCLASE_2"/>
    <property type="match status" value="1"/>
</dbReference>
<dbReference type="InterPro" id="IPR050401">
    <property type="entry name" value="Cyclic_nucleotide_synthase"/>
</dbReference>
<evidence type="ECO:0000313" key="10">
    <source>
        <dbReference type="Proteomes" id="UP000242188"/>
    </source>
</evidence>
<dbReference type="PANTHER" id="PTHR11920:SF501">
    <property type="entry name" value="GUANYLATE CYCLASE 32E"/>
    <property type="match status" value="1"/>
</dbReference>
<evidence type="ECO:0000259" key="8">
    <source>
        <dbReference type="PROSITE" id="PS50125"/>
    </source>
</evidence>
<dbReference type="GO" id="GO:0004383">
    <property type="term" value="F:guanylate cyclase activity"/>
    <property type="evidence" value="ECO:0007669"/>
    <property type="project" value="TreeGrafter"/>
</dbReference>
<keyword evidence="3" id="KW-0547">Nucleotide-binding</keyword>
<dbReference type="Pfam" id="PF08376">
    <property type="entry name" value="NIT"/>
    <property type="match status" value="1"/>
</dbReference>
<dbReference type="Pfam" id="PF00211">
    <property type="entry name" value="Guanylate_cyc"/>
    <property type="match status" value="1"/>
</dbReference>
<comment type="caution">
    <text evidence="9">The sequence shown here is derived from an EMBL/GenBank/DDBJ whole genome shotgun (WGS) entry which is preliminary data.</text>
</comment>
<evidence type="ECO:0000256" key="1">
    <source>
        <dbReference type="ARBA" id="ARBA00004370"/>
    </source>
</evidence>
<feature type="transmembrane region" description="Helical" evidence="7">
    <location>
        <begin position="353"/>
        <end position="375"/>
    </location>
</feature>
<dbReference type="GO" id="GO:0001653">
    <property type="term" value="F:peptide receptor activity"/>
    <property type="evidence" value="ECO:0007669"/>
    <property type="project" value="TreeGrafter"/>
</dbReference>
<evidence type="ECO:0000313" key="9">
    <source>
        <dbReference type="EMBL" id="OWF45170.1"/>
    </source>
</evidence>
<protein>
    <submittedName>
        <fullName evidence="9">Guanylate cyclase receptor-type gcy-1</fullName>
    </submittedName>
</protein>
<dbReference type="SMART" id="SM00044">
    <property type="entry name" value="CYCc"/>
    <property type="match status" value="1"/>
</dbReference>
<evidence type="ECO:0000256" key="4">
    <source>
        <dbReference type="ARBA" id="ARBA00022989"/>
    </source>
</evidence>
<dbReference type="EMBL" id="NEDP02004556">
    <property type="protein sequence ID" value="OWF45170.1"/>
    <property type="molecule type" value="Genomic_DNA"/>
</dbReference>
<dbReference type="Gene3D" id="3.30.70.1230">
    <property type="entry name" value="Nucleotide cyclase"/>
    <property type="match status" value="1"/>
</dbReference>
<dbReference type="InterPro" id="IPR013587">
    <property type="entry name" value="Nitrate/nitrite_sensing"/>
</dbReference>
<organism evidence="9 10">
    <name type="scientific">Mizuhopecten yessoensis</name>
    <name type="common">Japanese scallop</name>
    <name type="synonym">Patinopecten yessoensis</name>
    <dbReference type="NCBI Taxonomy" id="6573"/>
    <lineage>
        <taxon>Eukaryota</taxon>
        <taxon>Metazoa</taxon>
        <taxon>Spiralia</taxon>
        <taxon>Lophotrochozoa</taxon>
        <taxon>Mollusca</taxon>
        <taxon>Bivalvia</taxon>
        <taxon>Autobranchia</taxon>
        <taxon>Pteriomorphia</taxon>
        <taxon>Pectinida</taxon>
        <taxon>Pectinoidea</taxon>
        <taxon>Pectinidae</taxon>
        <taxon>Mizuhopecten</taxon>
    </lineage>
</organism>
<dbReference type="GO" id="GO:0035556">
    <property type="term" value="P:intracellular signal transduction"/>
    <property type="evidence" value="ECO:0007669"/>
    <property type="project" value="InterPro"/>
</dbReference>
<gene>
    <name evidence="9" type="ORF">KP79_PYT23624</name>
</gene>
<dbReference type="Gene3D" id="6.10.250.780">
    <property type="match status" value="1"/>
</dbReference>
<comment type="subcellular location">
    <subcellularLocation>
        <location evidence="1">Membrane</location>
    </subcellularLocation>
</comment>
<evidence type="ECO:0000256" key="2">
    <source>
        <dbReference type="ARBA" id="ARBA00022692"/>
    </source>
</evidence>
<dbReference type="GO" id="GO:0000166">
    <property type="term" value="F:nucleotide binding"/>
    <property type="evidence" value="ECO:0007669"/>
    <property type="project" value="UniProtKB-KW"/>
</dbReference>
<keyword evidence="6" id="KW-0456">Lyase</keyword>
<accession>A0A210Q8U3</accession>
<sequence>MAQSSARTNPKEGSGMLSRFSGLSETEKENEFVTVSTGCCSQTDNVSFSKKGQRCQMIKILFPTLIPIFVLTCITLVGVIESISDYATQNAIRQGVYTGLDIGEVVHQTQRERGVSVMYLSSNGDPLVRDVLLEIHQITDNAIAELKAWPTSTNLPAYFKSKLTYHERIQQYRDLVVNKSITSNRIIQLYSDLNAVIIEWIAQIANLAVSGQLWKSMVSYHLLLLAKDETGLERALGSSIYAIGTYSSSDLASYIEKKSTASMYTDLCMTYSTIVSSMLNDNYMYTQLHVDITEMRREIVENNMTVLSSLGWFANMTSYINILKDIQDTLGSSILSALEMELKENNTAYNLSIGLMVGAVFLYPIILAVVFKLTYQIQQVAMSLKAQTSLLSKERKRSETLLCEMLPASVARKLMVNEKVEPQMYKCATVFFSDVVGFTTICSGCTPFEGVDFLNLLYNTFDSQLEEHDVYKVETIGDAYMVVSGIPELNGDRHVKEISQMALAILDTASKLDVPHLSRNNIGLKGKGKMTTFWLERHDNAMTPTMPLDSTMTTVVIE</sequence>
<dbReference type="GO" id="GO:0007168">
    <property type="term" value="P:receptor guanylyl cyclase signaling pathway"/>
    <property type="evidence" value="ECO:0007669"/>
    <property type="project" value="TreeGrafter"/>
</dbReference>
<dbReference type="Proteomes" id="UP000242188">
    <property type="component" value="Unassembled WGS sequence"/>
</dbReference>
<evidence type="ECO:0000256" key="6">
    <source>
        <dbReference type="ARBA" id="ARBA00023239"/>
    </source>
</evidence>
<proteinExistence type="predicted"/>
<dbReference type="InterPro" id="IPR029787">
    <property type="entry name" value="Nucleotide_cyclase"/>
</dbReference>
<dbReference type="GO" id="GO:0005886">
    <property type="term" value="C:plasma membrane"/>
    <property type="evidence" value="ECO:0007669"/>
    <property type="project" value="TreeGrafter"/>
</dbReference>
<evidence type="ECO:0000256" key="3">
    <source>
        <dbReference type="ARBA" id="ARBA00022741"/>
    </source>
</evidence>
<evidence type="ECO:0000256" key="7">
    <source>
        <dbReference type="SAM" id="Phobius"/>
    </source>
</evidence>
<evidence type="ECO:0000256" key="5">
    <source>
        <dbReference type="ARBA" id="ARBA00023136"/>
    </source>
</evidence>
<reference evidence="9 10" key="1">
    <citation type="journal article" date="2017" name="Nat. Ecol. Evol.">
        <title>Scallop genome provides insights into evolution of bilaterian karyotype and development.</title>
        <authorList>
            <person name="Wang S."/>
            <person name="Zhang J."/>
            <person name="Jiao W."/>
            <person name="Li J."/>
            <person name="Xun X."/>
            <person name="Sun Y."/>
            <person name="Guo X."/>
            <person name="Huan P."/>
            <person name="Dong B."/>
            <person name="Zhang L."/>
            <person name="Hu X."/>
            <person name="Sun X."/>
            <person name="Wang J."/>
            <person name="Zhao C."/>
            <person name="Wang Y."/>
            <person name="Wang D."/>
            <person name="Huang X."/>
            <person name="Wang R."/>
            <person name="Lv J."/>
            <person name="Li Y."/>
            <person name="Zhang Z."/>
            <person name="Liu B."/>
            <person name="Lu W."/>
            <person name="Hui Y."/>
            <person name="Liang J."/>
            <person name="Zhou Z."/>
            <person name="Hou R."/>
            <person name="Li X."/>
            <person name="Liu Y."/>
            <person name="Li H."/>
            <person name="Ning X."/>
            <person name="Lin Y."/>
            <person name="Zhao L."/>
            <person name="Xing Q."/>
            <person name="Dou J."/>
            <person name="Li Y."/>
            <person name="Mao J."/>
            <person name="Guo H."/>
            <person name="Dou H."/>
            <person name="Li T."/>
            <person name="Mu C."/>
            <person name="Jiang W."/>
            <person name="Fu Q."/>
            <person name="Fu X."/>
            <person name="Miao Y."/>
            <person name="Liu J."/>
            <person name="Yu Q."/>
            <person name="Li R."/>
            <person name="Liao H."/>
            <person name="Li X."/>
            <person name="Kong Y."/>
            <person name="Jiang Z."/>
            <person name="Chourrout D."/>
            <person name="Li R."/>
            <person name="Bao Z."/>
        </authorList>
    </citation>
    <scope>NUCLEOTIDE SEQUENCE [LARGE SCALE GENOMIC DNA]</scope>
    <source>
        <strain evidence="9 10">PY_sf001</strain>
    </source>
</reference>
<name>A0A210Q8U3_MIZYE</name>
<dbReference type="InterPro" id="IPR001054">
    <property type="entry name" value="A/G_cyclase"/>
</dbReference>
<feature type="domain" description="Guanylate cyclase" evidence="8">
    <location>
        <begin position="429"/>
        <end position="524"/>
    </location>
</feature>
<dbReference type="CDD" id="cd07302">
    <property type="entry name" value="CHD"/>
    <property type="match status" value="1"/>
</dbReference>
<keyword evidence="9" id="KW-0675">Receptor</keyword>
<dbReference type="AlphaFoldDB" id="A0A210Q8U3"/>
<dbReference type="GO" id="GO:0004016">
    <property type="term" value="F:adenylate cyclase activity"/>
    <property type="evidence" value="ECO:0007669"/>
    <property type="project" value="TreeGrafter"/>
</dbReference>
<dbReference type="PANTHER" id="PTHR11920">
    <property type="entry name" value="GUANYLYL CYCLASE"/>
    <property type="match status" value="1"/>
</dbReference>